<dbReference type="InterPro" id="IPR041796">
    <property type="entry name" value="Mre11_N"/>
</dbReference>
<keyword evidence="4" id="KW-1185">Reference proteome</keyword>
<evidence type="ECO:0000259" key="2">
    <source>
        <dbReference type="Pfam" id="PF00149"/>
    </source>
</evidence>
<dbReference type="CDD" id="cd00840">
    <property type="entry name" value="MPP_Mre11_N"/>
    <property type="match status" value="1"/>
</dbReference>
<keyword evidence="1" id="KW-0378">Hydrolase</keyword>
<protein>
    <submittedName>
        <fullName evidence="3">DNA repair exonuclease SbcCD nuclease subunit</fullName>
    </submittedName>
</protein>
<dbReference type="GO" id="GO:0004527">
    <property type="term" value="F:exonuclease activity"/>
    <property type="evidence" value="ECO:0007669"/>
    <property type="project" value="UniProtKB-KW"/>
</dbReference>
<dbReference type="AlphaFoldDB" id="A0A1H3P6A4"/>
<evidence type="ECO:0000256" key="1">
    <source>
        <dbReference type="ARBA" id="ARBA00022801"/>
    </source>
</evidence>
<evidence type="ECO:0000313" key="3">
    <source>
        <dbReference type="EMBL" id="SDY96637.1"/>
    </source>
</evidence>
<accession>A0A1H3P6A4</accession>
<dbReference type="STRING" id="415015.SAMN05660462_01371"/>
<dbReference type="PANTHER" id="PTHR30337">
    <property type="entry name" value="COMPONENT OF ATP-DEPENDENT DSDNA EXONUCLEASE"/>
    <property type="match status" value="1"/>
</dbReference>
<gene>
    <name evidence="3" type="ORF">SAMN05660462_01371</name>
</gene>
<evidence type="ECO:0000313" key="4">
    <source>
        <dbReference type="Proteomes" id="UP000198625"/>
    </source>
</evidence>
<feature type="domain" description="Calcineurin-like phosphoesterase" evidence="2">
    <location>
        <begin position="4"/>
        <end position="195"/>
    </location>
</feature>
<dbReference type="Proteomes" id="UP000198625">
    <property type="component" value="Unassembled WGS sequence"/>
</dbReference>
<dbReference type="InterPro" id="IPR029052">
    <property type="entry name" value="Metallo-depent_PP-like"/>
</dbReference>
<dbReference type="SUPFAM" id="SSF56300">
    <property type="entry name" value="Metallo-dependent phosphatases"/>
    <property type="match status" value="1"/>
</dbReference>
<proteinExistence type="predicted"/>
<dbReference type="InterPro" id="IPR050535">
    <property type="entry name" value="DNA_Repair-Maintenance_Comp"/>
</dbReference>
<dbReference type="RefSeq" id="WP_091729006.1">
    <property type="nucleotide sequence ID" value="NZ_FNQE01000013.1"/>
</dbReference>
<name>A0A1H3P6A4_9FIRM</name>
<keyword evidence="3" id="KW-0269">Exonuclease</keyword>
<dbReference type="InterPro" id="IPR004843">
    <property type="entry name" value="Calcineurin-like_PHP"/>
</dbReference>
<dbReference type="EMBL" id="FNQE01000013">
    <property type="protein sequence ID" value="SDY96637.1"/>
    <property type="molecule type" value="Genomic_DNA"/>
</dbReference>
<reference evidence="3 4" key="1">
    <citation type="submission" date="2016-10" db="EMBL/GenBank/DDBJ databases">
        <authorList>
            <person name="de Groot N.N."/>
        </authorList>
    </citation>
    <scope>NUCLEOTIDE SEQUENCE [LARGE SCALE GENOMIC DNA]</scope>
    <source>
        <strain evidence="3 4">DSM 21650</strain>
    </source>
</reference>
<dbReference type="Gene3D" id="3.60.21.10">
    <property type="match status" value="1"/>
</dbReference>
<keyword evidence="3" id="KW-0540">Nuclease</keyword>
<dbReference type="Pfam" id="PF00149">
    <property type="entry name" value="Metallophos"/>
    <property type="match status" value="1"/>
</dbReference>
<sequence>MVIKCIHTGDIHLGMEFKSASFDKKQANTRRLELWETFNRIIDRCKEIGAHILLVAGDLFEDDYCTISDIKRIDSMFREISDTKVIISAGNHDTLGKRSLYKLIKWGDNVHIFEPNTVSKLELGSLNTVVWGLSWDKKLERQRLIDGIKVEDNSKINILLAHGDALSKESSYLPIDKNRLINSGFDYIALGHIHKHQFLSPNICYCGSPEPLDFGETGSHGIIEGQISKYNTEMEFKPFAKRKFIIKEITINENIDYNEIIDIIKTIDNKESRDMNLYRVVLSGTKDRDIEVNTEDLKEYLKNDFYYIEIIDNTTPDYDLDKIYMENSNNILGLFIEEMRNKGLDNEIVKDALYYGLEALLSEKVKK</sequence>
<organism evidence="3 4">
    <name type="scientific">Proteiniborus ethanoligenes</name>
    <dbReference type="NCBI Taxonomy" id="415015"/>
    <lineage>
        <taxon>Bacteria</taxon>
        <taxon>Bacillati</taxon>
        <taxon>Bacillota</taxon>
        <taxon>Clostridia</taxon>
        <taxon>Eubacteriales</taxon>
        <taxon>Proteiniborus</taxon>
    </lineage>
</organism>
<dbReference type="OrthoDB" id="9773856at2"/>